<comment type="caution">
    <text evidence="3">The sequence shown here is derived from an EMBL/GenBank/DDBJ whole genome shotgun (WGS) entry which is preliminary data.</text>
</comment>
<name>A0ABR1FQU8_AURAN</name>
<feature type="signal peptide" evidence="2">
    <location>
        <begin position="1"/>
        <end position="23"/>
    </location>
</feature>
<sequence length="182" mass="20016">MRRAAAVVLVSLLARAGAPPVEGETPEEAEARKARERKEVEVDMLAMHHWRGPAASRRAAAGADVFPARRFCDQPANADMYLCDAFRDYLAGTPESEMAKKRPHPNPASEQISTMHARARAPARAPRRAAATRRPRAGDVLRHRGQRPAAALPVLQAAEEAGPLAARWRRARRSERPRAALE</sequence>
<evidence type="ECO:0000256" key="2">
    <source>
        <dbReference type="SAM" id="SignalP"/>
    </source>
</evidence>
<feature type="chain" id="PRO_5047010610" evidence="2">
    <location>
        <begin position="24"/>
        <end position="182"/>
    </location>
</feature>
<accession>A0ABR1FQU8</accession>
<gene>
    <name evidence="3" type="ORF">SO694_00065184</name>
</gene>
<keyword evidence="2" id="KW-0732">Signal</keyword>
<dbReference type="Proteomes" id="UP001363151">
    <property type="component" value="Unassembled WGS sequence"/>
</dbReference>
<keyword evidence="4" id="KW-1185">Reference proteome</keyword>
<organism evidence="3 4">
    <name type="scientific">Aureococcus anophagefferens</name>
    <name type="common">Harmful bloom alga</name>
    <dbReference type="NCBI Taxonomy" id="44056"/>
    <lineage>
        <taxon>Eukaryota</taxon>
        <taxon>Sar</taxon>
        <taxon>Stramenopiles</taxon>
        <taxon>Ochrophyta</taxon>
        <taxon>Pelagophyceae</taxon>
        <taxon>Pelagomonadales</taxon>
        <taxon>Pelagomonadaceae</taxon>
        <taxon>Aureococcus</taxon>
    </lineage>
</organism>
<feature type="region of interest" description="Disordered" evidence="1">
    <location>
        <begin position="94"/>
        <end position="182"/>
    </location>
</feature>
<evidence type="ECO:0000313" key="4">
    <source>
        <dbReference type="Proteomes" id="UP001363151"/>
    </source>
</evidence>
<proteinExistence type="predicted"/>
<feature type="compositionally biased region" description="Basic residues" evidence="1">
    <location>
        <begin position="117"/>
        <end position="135"/>
    </location>
</feature>
<evidence type="ECO:0000256" key="1">
    <source>
        <dbReference type="SAM" id="MobiDB-lite"/>
    </source>
</evidence>
<protein>
    <submittedName>
        <fullName evidence="3">Uncharacterized protein</fullName>
    </submittedName>
</protein>
<reference evidence="3 4" key="1">
    <citation type="submission" date="2024-03" db="EMBL/GenBank/DDBJ databases">
        <title>Aureococcus anophagefferens CCMP1851 and Kratosvirus quantuckense: Draft genome of a second virus-susceptible host strain in the model system.</title>
        <authorList>
            <person name="Chase E."/>
            <person name="Truchon A.R."/>
            <person name="Schepens W."/>
            <person name="Wilhelm S.W."/>
        </authorList>
    </citation>
    <scope>NUCLEOTIDE SEQUENCE [LARGE SCALE GENOMIC DNA]</scope>
    <source>
        <strain evidence="3 4">CCMP1851</strain>
    </source>
</reference>
<evidence type="ECO:0000313" key="3">
    <source>
        <dbReference type="EMBL" id="KAK7235979.1"/>
    </source>
</evidence>
<dbReference type="EMBL" id="JBBJCI010000288">
    <property type="protein sequence ID" value="KAK7235979.1"/>
    <property type="molecule type" value="Genomic_DNA"/>
</dbReference>